<keyword evidence="3" id="KW-1185">Reference proteome</keyword>
<sequence>LPRPARTATARPRVDVAAAARRSSRPLRPLPEEQQPFGEPSEGRYALSQVEPLLRTEFLERLDTAAVAAAAAAASLALLAGLAEGAAKQQSLEQVAALAMRLLGAVRLLQQQGAGTCGDQQAQQAQQGAAAGQQAAGAAAAGGAMAAVEAREIGRVAGRRWSRKALGLASAHPLEGAPAHPAGLHGADCLGLLRASLFSGTLHPSKAVFNAAFPDDRAAAKPGGSLDRLITLYAHETAAPGEPLRCFDGIRMYITGSNEVRMSRATALIRSLSLPPGATRVSLWRLPDGRLVVSSLTEGCGGAQPAASGARLPAGSSTSLATSDADLPECLKVTCNEVSGTLLPDRMVVVCGCPSCSQLGQGDPARTFRPTPWECHCGAGAYKKWNKSIKAVLPDGGSMPLHTFFLRAYGVTFTRGTRVRPPGKVFGSAADS</sequence>
<dbReference type="InterPro" id="IPR010919">
    <property type="entry name" value="SAND-like_dom_sf"/>
</dbReference>
<comment type="caution">
    <text evidence="2">The sequence shown here is derived from an EMBL/GenBank/DDBJ whole genome shotgun (WGS) entry which is preliminary data.</text>
</comment>
<name>A0A2J7ZIX9_9CHLO</name>
<evidence type="ECO:0000313" key="3">
    <source>
        <dbReference type="Proteomes" id="UP000236333"/>
    </source>
</evidence>
<gene>
    <name evidence="2" type="ORF">TSOC_013964</name>
</gene>
<evidence type="ECO:0000313" key="2">
    <source>
        <dbReference type="EMBL" id="PNH00224.1"/>
    </source>
</evidence>
<organism evidence="2 3">
    <name type="scientific">Tetrabaena socialis</name>
    <dbReference type="NCBI Taxonomy" id="47790"/>
    <lineage>
        <taxon>Eukaryota</taxon>
        <taxon>Viridiplantae</taxon>
        <taxon>Chlorophyta</taxon>
        <taxon>core chlorophytes</taxon>
        <taxon>Chlorophyceae</taxon>
        <taxon>CS clade</taxon>
        <taxon>Chlamydomonadales</taxon>
        <taxon>Tetrabaenaceae</taxon>
        <taxon>Tetrabaena</taxon>
    </lineage>
</organism>
<evidence type="ECO:0000256" key="1">
    <source>
        <dbReference type="SAM" id="MobiDB-lite"/>
    </source>
</evidence>
<feature type="region of interest" description="Disordered" evidence="1">
    <location>
        <begin position="1"/>
        <end position="44"/>
    </location>
</feature>
<reference evidence="2 3" key="1">
    <citation type="journal article" date="2017" name="Mol. Biol. Evol.">
        <title>The 4-celled Tetrabaena socialis nuclear genome reveals the essential components for genetic control of cell number at the origin of multicellularity in the volvocine lineage.</title>
        <authorList>
            <person name="Featherston J."/>
            <person name="Arakaki Y."/>
            <person name="Hanschen E.R."/>
            <person name="Ferris P.J."/>
            <person name="Michod R.E."/>
            <person name="Olson B.J.S.C."/>
            <person name="Nozaki H."/>
            <person name="Durand P.M."/>
        </authorList>
    </citation>
    <scope>NUCLEOTIDE SEQUENCE [LARGE SCALE GENOMIC DNA]</scope>
    <source>
        <strain evidence="2 3">NIES-571</strain>
    </source>
</reference>
<accession>A0A2J7ZIX9</accession>
<dbReference type="SUPFAM" id="SSF63763">
    <property type="entry name" value="SAND domain-like"/>
    <property type="match status" value="1"/>
</dbReference>
<dbReference type="Gene3D" id="3.10.390.10">
    <property type="entry name" value="SAND domain-like"/>
    <property type="match status" value="1"/>
</dbReference>
<dbReference type="Proteomes" id="UP000236333">
    <property type="component" value="Unassembled WGS sequence"/>
</dbReference>
<dbReference type="EMBL" id="PGGS01001589">
    <property type="protein sequence ID" value="PNH00224.1"/>
    <property type="molecule type" value="Genomic_DNA"/>
</dbReference>
<dbReference type="AlphaFoldDB" id="A0A2J7ZIX9"/>
<protein>
    <submittedName>
        <fullName evidence="2">Uncharacterized protein</fullName>
    </submittedName>
</protein>
<proteinExistence type="predicted"/>
<feature type="non-terminal residue" evidence="2">
    <location>
        <position position="1"/>
    </location>
</feature>
<feature type="compositionally biased region" description="Low complexity" evidence="1">
    <location>
        <begin position="1"/>
        <end position="21"/>
    </location>
</feature>